<evidence type="ECO:0000256" key="5">
    <source>
        <dbReference type="ARBA" id="ARBA00022692"/>
    </source>
</evidence>
<feature type="transmembrane region" description="Helical" evidence="9">
    <location>
        <begin position="87"/>
        <end position="113"/>
    </location>
</feature>
<reference evidence="10" key="1">
    <citation type="submission" date="2024-02" db="EMBL/GenBank/DDBJ databases">
        <title>Tomenella chthoni gen. nov. sp. nov., a member of the family Jonesiaceae isolated from bat guano.</title>
        <authorList>
            <person name="Miller S.L."/>
            <person name="King J."/>
            <person name="Sankaranarayanan K."/>
            <person name="Lawson P.A."/>
        </authorList>
    </citation>
    <scope>NUCLEOTIDE SEQUENCE</scope>
    <source>
        <strain evidence="10">BS-20</strain>
    </source>
</reference>
<evidence type="ECO:0000313" key="10">
    <source>
        <dbReference type="EMBL" id="XBH22817.1"/>
    </source>
</evidence>
<dbReference type="GO" id="GO:0005886">
    <property type="term" value="C:plasma membrane"/>
    <property type="evidence" value="ECO:0007669"/>
    <property type="project" value="UniProtKB-SubCell"/>
</dbReference>
<name>A0AAU7E0H0_9MICO</name>
<evidence type="ECO:0000256" key="4">
    <source>
        <dbReference type="ARBA" id="ARBA00022475"/>
    </source>
</evidence>
<gene>
    <name evidence="10" type="ORF">V5R04_06265</name>
</gene>
<keyword evidence="6 9" id="KW-1133">Transmembrane helix</keyword>
<evidence type="ECO:0000256" key="9">
    <source>
        <dbReference type="SAM" id="Phobius"/>
    </source>
</evidence>
<sequence length="400" mass="42582">MVRKLDSRQPSSANGAAKVTPPAPVKAPIPGWLTTTSGWAWRLMILGLAVFLVFMAIAQVKLVFIALFLALVLTSVLRPVVNFLDRFLPRVVATVLALLIGLGVVVAMFWYVVDSVVRQWDSLAQTFAIGMDRIFEFLENGPLPMTVTPDQIEEWINNGVQWMQSNAGDIAGTAVSQAGSVLRIGTAVALAAFCLVFFLARGGHMWVWFLNQLPTSAREPWQKSGTIGWFTFSGYARGTVIITSVNAILAGIFLTIVGVPLAAPLAVLIFIGGFIPLIGAPAAMVIAMVVALASHGIGMAAWVGIGIALLGQFEGNVMQPLVMGKQVSLHPVIVAISVTAGTLVSGLLGAVIAVPLVAVIWAVYAAMRQVDPPTVEVKEVPAVKWVEKLKSLVKSPGRKS</sequence>
<dbReference type="PANTHER" id="PTHR21716">
    <property type="entry name" value="TRANSMEMBRANE PROTEIN"/>
    <property type="match status" value="1"/>
</dbReference>
<accession>A0AAU7E0H0</accession>
<evidence type="ECO:0000256" key="6">
    <source>
        <dbReference type="ARBA" id="ARBA00022989"/>
    </source>
</evidence>
<evidence type="ECO:0000256" key="1">
    <source>
        <dbReference type="ARBA" id="ARBA00004651"/>
    </source>
</evidence>
<feature type="transmembrane region" description="Helical" evidence="9">
    <location>
        <begin position="285"/>
        <end position="311"/>
    </location>
</feature>
<dbReference type="PANTHER" id="PTHR21716:SF53">
    <property type="entry name" value="PERMEASE PERM-RELATED"/>
    <property type="match status" value="1"/>
</dbReference>
<evidence type="ECO:0000256" key="8">
    <source>
        <dbReference type="SAM" id="MobiDB-lite"/>
    </source>
</evidence>
<dbReference type="AlphaFoldDB" id="A0AAU7E0H0"/>
<evidence type="ECO:0000256" key="3">
    <source>
        <dbReference type="ARBA" id="ARBA00022448"/>
    </source>
</evidence>
<keyword evidence="7 9" id="KW-0472">Membrane</keyword>
<protein>
    <submittedName>
        <fullName evidence="10">AI-2E family transporter</fullName>
    </submittedName>
</protein>
<dbReference type="GO" id="GO:0055085">
    <property type="term" value="P:transmembrane transport"/>
    <property type="evidence" value="ECO:0007669"/>
    <property type="project" value="TreeGrafter"/>
</dbReference>
<dbReference type="Pfam" id="PF01594">
    <property type="entry name" value="AI-2E_transport"/>
    <property type="match status" value="1"/>
</dbReference>
<feature type="transmembrane region" description="Helical" evidence="9">
    <location>
        <begin position="62"/>
        <end position="81"/>
    </location>
</feature>
<feature type="transmembrane region" description="Helical" evidence="9">
    <location>
        <begin position="261"/>
        <end position="279"/>
    </location>
</feature>
<dbReference type="InterPro" id="IPR002549">
    <property type="entry name" value="AI-2E-like"/>
</dbReference>
<comment type="similarity">
    <text evidence="2">Belongs to the autoinducer-2 exporter (AI-2E) (TC 2.A.86) family.</text>
</comment>
<proteinExistence type="inferred from homology"/>
<organism evidence="10">
    <name type="scientific">Jonesiaceae bacterium BS-20</name>
    <dbReference type="NCBI Taxonomy" id="3120821"/>
    <lineage>
        <taxon>Bacteria</taxon>
        <taxon>Bacillati</taxon>
        <taxon>Actinomycetota</taxon>
        <taxon>Actinomycetes</taxon>
        <taxon>Micrococcales</taxon>
        <taxon>Jonesiaceae</taxon>
    </lineage>
</organism>
<evidence type="ECO:0000256" key="7">
    <source>
        <dbReference type="ARBA" id="ARBA00023136"/>
    </source>
</evidence>
<feature type="transmembrane region" description="Helical" evidence="9">
    <location>
        <begin position="39"/>
        <end position="57"/>
    </location>
</feature>
<feature type="transmembrane region" description="Helical" evidence="9">
    <location>
        <begin position="229"/>
        <end position="254"/>
    </location>
</feature>
<comment type="subcellular location">
    <subcellularLocation>
        <location evidence="1">Cell membrane</location>
        <topology evidence="1">Multi-pass membrane protein</topology>
    </subcellularLocation>
</comment>
<keyword evidence="3" id="KW-0813">Transport</keyword>
<dbReference type="EMBL" id="CP146203">
    <property type="protein sequence ID" value="XBH22817.1"/>
    <property type="molecule type" value="Genomic_DNA"/>
</dbReference>
<feature type="transmembrane region" description="Helical" evidence="9">
    <location>
        <begin position="187"/>
        <end position="209"/>
    </location>
</feature>
<keyword evidence="5 9" id="KW-0812">Transmembrane</keyword>
<feature type="region of interest" description="Disordered" evidence="8">
    <location>
        <begin position="1"/>
        <end position="22"/>
    </location>
</feature>
<evidence type="ECO:0000256" key="2">
    <source>
        <dbReference type="ARBA" id="ARBA00009773"/>
    </source>
</evidence>
<feature type="transmembrane region" description="Helical" evidence="9">
    <location>
        <begin position="332"/>
        <end position="364"/>
    </location>
</feature>
<keyword evidence="4" id="KW-1003">Cell membrane</keyword>